<dbReference type="PANTHER" id="PTHR47691">
    <property type="entry name" value="REGULATOR-RELATED"/>
    <property type="match status" value="1"/>
</dbReference>
<dbReference type="SUPFAM" id="SSF52540">
    <property type="entry name" value="P-loop containing nucleoside triphosphate hydrolases"/>
    <property type="match status" value="1"/>
</dbReference>
<comment type="caution">
    <text evidence="2">The sequence shown here is derived from an EMBL/GenBank/DDBJ whole genome shotgun (WGS) entry which is preliminary data.</text>
</comment>
<reference evidence="3" key="1">
    <citation type="submission" date="2015-03" db="EMBL/GenBank/DDBJ databases">
        <title>Draft genome sequence of a novel methanotroph (Sn10-6) isolated from flooded ricefield rhizosphere in India.</title>
        <authorList>
            <person name="Pandit P.S."/>
            <person name="Pore S.D."/>
            <person name="Arora P."/>
            <person name="Kapse N.G."/>
            <person name="Dhakephalkar P.K."/>
            <person name="Rahalkar M.C."/>
        </authorList>
    </citation>
    <scope>NUCLEOTIDE SEQUENCE [LARGE SCALE GENOMIC DNA]</scope>
    <source>
        <strain evidence="3">Sn10-6</strain>
    </source>
</reference>
<feature type="domain" description="ORC1/DEAH AAA+ ATPase" evidence="1">
    <location>
        <begin position="35"/>
        <end position="155"/>
    </location>
</feature>
<dbReference type="InterPro" id="IPR049945">
    <property type="entry name" value="AAA_22"/>
</dbReference>
<dbReference type="Pfam" id="PF13401">
    <property type="entry name" value="AAA_22"/>
    <property type="match status" value="1"/>
</dbReference>
<keyword evidence="3" id="KW-1185">Reference proteome</keyword>
<proteinExistence type="predicted"/>
<dbReference type="EMBL" id="LAJX01000235">
    <property type="protein sequence ID" value="KJV05397.1"/>
    <property type="molecule type" value="Genomic_DNA"/>
</dbReference>
<dbReference type="AlphaFoldDB" id="A0A0F3IFD5"/>
<dbReference type="Gene3D" id="3.40.50.300">
    <property type="entry name" value="P-loop containing nucleotide triphosphate hydrolases"/>
    <property type="match status" value="1"/>
</dbReference>
<dbReference type="PANTHER" id="PTHR47691:SF3">
    <property type="entry name" value="HTH-TYPE TRANSCRIPTIONAL REGULATOR RV0890C-RELATED"/>
    <property type="match status" value="1"/>
</dbReference>
<name>A0A0F3IFD5_9GAMM</name>
<dbReference type="Proteomes" id="UP000033684">
    <property type="component" value="Unassembled WGS sequence"/>
</dbReference>
<evidence type="ECO:0000313" key="2">
    <source>
        <dbReference type="EMBL" id="KJV05397.1"/>
    </source>
</evidence>
<dbReference type="InterPro" id="IPR027417">
    <property type="entry name" value="P-loop_NTPase"/>
</dbReference>
<dbReference type="GO" id="GO:0016887">
    <property type="term" value="F:ATP hydrolysis activity"/>
    <property type="evidence" value="ECO:0007669"/>
    <property type="project" value="InterPro"/>
</dbReference>
<reference evidence="2 3" key="2">
    <citation type="journal article" date="2016" name="Microb. Ecol.">
        <title>Genome Characteristics of a Novel Type I Methanotroph (Sn10-6) Isolated from a Flooded Indian Rice Field.</title>
        <authorList>
            <person name="Rahalkar M.C."/>
            <person name="Pandit P.S."/>
            <person name="Dhakephalkar P.K."/>
            <person name="Pore S."/>
            <person name="Arora P."/>
            <person name="Kapse N."/>
        </authorList>
    </citation>
    <scope>NUCLEOTIDE SEQUENCE [LARGE SCALE GENOMIC DNA]</scope>
    <source>
        <strain evidence="2 3">Sn10-6</strain>
    </source>
</reference>
<evidence type="ECO:0000313" key="3">
    <source>
        <dbReference type="Proteomes" id="UP000033684"/>
    </source>
</evidence>
<organism evidence="2 3">
    <name type="scientific">Methylocucumis oryzae</name>
    <dbReference type="NCBI Taxonomy" id="1632867"/>
    <lineage>
        <taxon>Bacteria</taxon>
        <taxon>Pseudomonadati</taxon>
        <taxon>Pseudomonadota</taxon>
        <taxon>Gammaproteobacteria</taxon>
        <taxon>Methylococcales</taxon>
        <taxon>Methylococcaceae</taxon>
        <taxon>Methylocucumis</taxon>
    </lineage>
</organism>
<sequence>MGVLPPAPETGFIGRSRDLLALERLLCGAGTSPRYAVIRGQGGEGKTALAVEFARWLVRSQQIQRVAFVSVESNGNAAAVLFALCQQLLVNDSATLTDANKALQALERALKEQTTLLVIDNMESVLLPPYLAVSTPDALTEDAARELQAILNLCAKLNAIADTRLLFTSREALPSPFAHAKHLRELKHLALSDAVELVEKSLRQY</sequence>
<gene>
    <name evidence="2" type="ORF">VZ94_18515</name>
</gene>
<dbReference type="OrthoDB" id="9812579at2"/>
<accession>A0A0F3IFD5</accession>
<protein>
    <recommendedName>
        <fullName evidence="1">ORC1/DEAH AAA+ ATPase domain-containing protein</fullName>
    </recommendedName>
</protein>
<dbReference type="RefSeq" id="WP_045780357.1">
    <property type="nucleotide sequence ID" value="NZ_LAJX01000235.1"/>
</dbReference>
<evidence type="ECO:0000259" key="1">
    <source>
        <dbReference type="Pfam" id="PF13401"/>
    </source>
</evidence>